<evidence type="ECO:0000313" key="2">
    <source>
        <dbReference type="EMBL" id="RSH87479.1"/>
    </source>
</evidence>
<feature type="compositionally biased region" description="Polar residues" evidence="1">
    <location>
        <begin position="64"/>
        <end position="73"/>
    </location>
</feature>
<gene>
    <name evidence="2" type="ORF">EHS25_003389</name>
</gene>
<evidence type="ECO:0000256" key="1">
    <source>
        <dbReference type="SAM" id="MobiDB-lite"/>
    </source>
</evidence>
<feature type="region of interest" description="Disordered" evidence="1">
    <location>
        <begin position="33"/>
        <end position="97"/>
    </location>
</feature>
<comment type="caution">
    <text evidence="2">The sequence shown here is derived from an EMBL/GenBank/DDBJ whole genome shotgun (WGS) entry which is preliminary data.</text>
</comment>
<proteinExistence type="predicted"/>
<reference evidence="2 3" key="1">
    <citation type="submission" date="2018-11" db="EMBL/GenBank/DDBJ databases">
        <title>Genome sequence of Saitozyma podzolica DSM 27192.</title>
        <authorList>
            <person name="Aliyu H."/>
            <person name="Gorte O."/>
            <person name="Ochsenreither K."/>
        </authorList>
    </citation>
    <scope>NUCLEOTIDE SEQUENCE [LARGE SCALE GENOMIC DNA]</scope>
    <source>
        <strain evidence="2 3">DSM 27192</strain>
    </source>
</reference>
<evidence type="ECO:0000313" key="3">
    <source>
        <dbReference type="Proteomes" id="UP000279259"/>
    </source>
</evidence>
<feature type="compositionally biased region" description="Low complexity" evidence="1">
    <location>
        <begin position="49"/>
        <end position="63"/>
    </location>
</feature>
<dbReference type="AlphaFoldDB" id="A0A427Y8Q3"/>
<feature type="region of interest" description="Disordered" evidence="1">
    <location>
        <begin position="188"/>
        <end position="214"/>
    </location>
</feature>
<accession>A0A427Y8Q3</accession>
<keyword evidence="3" id="KW-1185">Reference proteome</keyword>
<dbReference type="Proteomes" id="UP000279259">
    <property type="component" value="Unassembled WGS sequence"/>
</dbReference>
<dbReference type="EMBL" id="RSCD01000017">
    <property type="protein sequence ID" value="RSH87479.1"/>
    <property type="molecule type" value="Genomic_DNA"/>
</dbReference>
<protein>
    <submittedName>
        <fullName evidence="2">Uncharacterized protein</fullName>
    </submittedName>
</protein>
<name>A0A427Y8Q3_9TREE</name>
<feature type="compositionally biased region" description="Basic and acidic residues" evidence="1">
    <location>
        <begin position="80"/>
        <end position="95"/>
    </location>
</feature>
<dbReference type="OrthoDB" id="2576006at2759"/>
<feature type="compositionally biased region" description="Low complexity" evidence="1">
    <location>
        <begin position="204"/>
        <end position="214"/>
    </location>
</feature>
<sequence>MMTNKQQMMREQLDVQLQLLLSEIALAKAQLGYRSPLPSPKSTKDKPQSTSRSLSRFSRFTSTIKRATTRKNSGSGGGYREIEDDRSLLSRRGSDDSDVTLVEGDSAGLLLGVLAPLVSTLQKLGLGLSAVELEADDKLSHSFEAVCGQLEGLLANLREQEKGDRSASEDDFDMPALLLEALRKKVQAERDRLESPNSPTPTRSAPLSAPSLTPSQSQNPFILLPLLSGIADPPGFSYAGFVGGSQSNWRVNNVFRLGSYQASMLFSPSPIAVRRLVTTSPGVKV</sequence>
<organism evidence="2 3">
    <name type="scientific">Saitozyma podzolica</name>
    <dbReference type="NCBI Taxonomy" id="1890683"/>
    <lineage>
        <taxon>Eukaryota</taxon>
        <taxon>Fungi</taxon>
        <taxon>Dikarya</taxon>
        <taxon>Basidiomycota</taxon>
        <taxon>Agaricomycotina</taxon>
        <taxon>Tremellomycetes</taxon>
        <taxon>Tremellales</taxon>
        <taxon>Trimorphomycetaceae</taxon>
        <taxon>Saitozyma</taxon>
    </lineage>
</organism>